<feature type="region of interest" description="Disordered" evidence="1">
    <location>
        <begin position="213"/>
        <end position="289"/>
    </location>
</feature>
<dbReference type="SUPFAM" id="SSF57997">
    <property type="entry name" value="Tropomyosin"/>
    <property type="match status" value="1"/>
</dbReference>
<evidence type="ECO:0000259" key="2">
    <source>
        <dbReference type="PROSITE" id="PS50003"/>
    </source>
</evidence>
<feature type="compositionally biased region" description="Low complexity" evidence="1">
    <location>
        <begin position="495"/>
        <end position="510"/>
    </location>
</feature>
<reference evidence="3 4" key="1">
    <citation type="submission" date="2022-05" db="EMBL/GenBank/DDBJ databases">
        <title>A multi-omics perspective on studying reproductive biology in Daphnia sinensis.</title>
        <authorList>
            <person name="Jia J."/>
        </authorList>
    </citation>
    <scope>NUCLEOTIDE SEQUENCE [LARGE SCALE GENOMIC DNA]</scope>
    <source>
        <strain evidence="3 4">WSL</strain>
    </source>
</reference>
<dbReference type="SMART" id="SM00233">
    <property type="entry name" value="PH"/>
    <property type="match status" value="1"/>
</dbReference>
<protein>
    <recommendedName>
        <fullName evidence="2">PH domain-containing protein</fullName>
    </recommendedName>
</protein>
<dbReference type="InterPro" id="IPR001849">
    <property type="entry name" value="PH_domain"/>
</dbReference>
<feature type="region of interest" description="Disordered" evidence="1">
    <location>
        <begin position="352"/>
        <end position="386"/>
    </location>
</feature>
<feature type="compositionally biased region" description="Polar residues" evidence="1">
    <location>
        <begin position="165"/>
        <end position="184"/>
    </location>
</feature>
<evidence type="ECO:0000313" key="4">
    <source>
        <dbReference type="Proteomes" id="UP000820818"/>
    </source>
</evidence>
<feature type="compositionally biased region" description="Polar residues" evidence="1">
    <location>
        <begin position="371"/>
        <end position="380"/>
    </location>
</feature>
<dbReference type="Proteomes" id="UP000820818">
    <property type="component" value="Linkage Group LG6"/>
</dbReference>
<sequence>MEEVAVQARTHHAIGRQWKSRSVLLLPNFSRDKPLAVAPGPVIQHEGAVMQLSGKGLLVPGSWKRRYCVLDGRRLYYYQLNGENQGHRHYRDKTSHYVDLDSYDICEEAKGIKTASNVLVISSSEIEKSFFDTGRLYLSAETGKEMNEWISQIRSAMTALRDGQKSQPARKSQPSADVSTTCATDTKANEQIPLEASISLMNSGEHLDCITKQRAKGPTGRRLPRQAKSRLYPTDAVQQQRSESLPRLELQAAGTDAASNIRSSQPARGRVSQHNRSFDTGQQNKRAAAYAYSSSDDSLNMSFAQPTADQHEDDETVETLCEIPAIHHSSSTPSLVCHPSFGQLAAHNHWMSVGSSSSTPRPVASGKRRSQPYSCGSTSADDPPDLPQQYQLLLQQTAAIRTTLSGLEADFGASRRDMGWLQENLTTVQSATGSVSDKVVKMQSQVANMERQINGAVKEAQQLQQRANEALKSASDAERDFRRLENDCQSLLTQLRQQQQSSDSLADPLSPMTPHPPGLMMMSFQQTGLTADTTSAGHHFSSQRPAAGKLPPLAPVPQLHIPPTFDFAALLTKPAPVGLPACELLAAPAKMKSSFRSEGVNKNGNKSISFGPTTTYATSPTTDPDDVALPAATSTLKTRKNVGPSFVLPTSDFNQNSPHSMMTS</sequence>
<feature type="region of interest" description="Disordered" evidence="1">
    <location>
        <begin position="160"/>
        <end position="184"/>
    </location>
</feature>
<dbReference type="PANTHER" id="PTHR15871">
    <property type="entry name" value="PH DOMAIN-CONTAINING PROTEIN"/>
    <property type="match status" value="1"/>
</dbReference>
<evidence type="ECO:0000256" key="1">
    <source>
        <dbReference type="SAM" id="MobiDB-lite"/>
    </source>
</evidence>
<proteinExistence type="predicted"/>
<comment type="caution">
    <text evidence="3">The sequence shown here is derived from an EMBL/GenBank/DDBJ whole genome shotgun (WGS) entry which is preliminary data.</text>
</comment>
<dbReference type="PROSITE" id="PS50003">
    <property type="entry name" value="PH_DOMAIN"/>
    <property type="match status" value="1"/>
</dbReference>
<organism evidence="3 4">
    <name type="scientific">Daphnia sinensis</name>
    <dbReference type="NCBI Taxonomy" id="1820382"/>
    <lineage>
        <taxon>Eukaryota</taxon>
        <taxon>Metazoa</taxon>
        <taxon>Ecdysozoa</taxon>
        <taxon>Arthropoda</taxon>
        <taxon>Crustacea</taxon>
        <taxon>Branchiopoda</taxon>
        <taxon>Diplostraca</taxon>
        <taxon>Cladocera</taxon>
        <taxon>Anomopoda</taxon>
        <taxon>Daphniidae</taxon>
        <taxon>Daphnia</taxon>
        <taxon>Daphnia similis group</taxon>
    </lineage>
</organism>
<dbReference type="Gene3D" id="1.20.5.170">
    <property type="match status" value="1"/>
</dbReference>
<feature type="domain" description="PH" evidence="2">
    <location>
        <begin position="42"/>
        <end position="158"/>
    </location>
</feature>
<feature type="compositionally biased region" description="Polar residues" evidence="1">
    <location>
        <begin position="596"/>
        <end position="611"/>
    </location>
</feature>
<feature type="compositionally biased region" description="Low complexity" evidence="1">
    <location>
        <begin position="612"/>
        <end position="622"/>
    </location>
</feature>
<dbReference type="CDD" id="cd00821">
    <property type="entry name" value="PH"/>
    <property type="match status" value="1"/>
</dbReference>
<feature type="compositionally biased region" description="Polar residues" evidence="1">
    <location>
        <begin position="651"/>
        <end position="664"/>
    </location>
</feature>
<feature type="region of interest" description="Disordered" evidence="1">
    <location>
        <begin position="639"/>
        <end position="664"/>
    </location>
</feature>
<dbReference type="InterPro" id="IPR011993">
    <property type="entry name" value="PH-like_dom_sf"/>
</dbReference>
<keyword evidence="4" id="KW-1185">Reference proteome</keyword>
<dbReference type="Gene3D" id="2.30.29.30">
    <property type="entry name" value="Pleckstrin-homology domain (PH domain)/Phosphotyrosine-binding domain (PTB)"/>
    <property type="match status" value="1"/>
</dbReference>
<dbReference type="InterPro" id="IPR043448">
    <property type="entry name" value="PKHO1/2"/>
</dbReference>
<gene>
    <name evidence="3" type="ORF">GHT06_016542</name>
</gene>
<feature type="region of interest" description="Disordered" evidence="1">
    <location>
        <begin position="596"/>
        <end position="625"/>
    </location>
</feature>
<feature type="compositionally biased region" description="Polar residues" evidence="1">
    <location>
        <begin position="257"/>
        <end position="285"/>
    </location>
</feature>
<feature type="region of interest" description="Disordered" evidence="1">
    <location>
        <begin position="495"/>
        <end position="517"/>
    </location>
</feature>
<dbReference type="AlphaFoldDB" id="A0AAD5L630"/>
<name>A0AAD5L630_9CRUS</name>
<dbReference type="EMBL" id="WJBH02000006">
    <property type="protein sequence ID" value="KAI9556751.1"/>
    <property type="molecule type" value="Genomic_DNA"/>
</dbReference>
<accession>A0AAD5L630</accession>
<dbReference type="SUPFAM" id="SSF50729">
    <property type="entry name" value="PH domain-like"/>
    <property type="match status" value="1"/>
</dbReference>
<evidence type="ECO:0000313" key="3">
    <source>
        <dbReference type="EMBL" id="KAI9556751.1"/>
    </source>
</evidence>
<dbReference type="Pfam" id="PF00169">
    <property type="entry name" value="PH"/>
    <property type="match status" value="1"/>
</dbReference>
<dbReference type="PANTHER" id="PTHR15871:SF5">
    <property type="entry name" value="PX DOMAIN-CONTAINING PROTEIN"/>
    <property type="match status" value="1"/>
</dbReference>